<evidence type="ECO:0000313" key="2">
    <source>
        <dbReference type="Proteomes" id="UP000256503"/>
    </source>
</evidence>
<dbReference type="Proteomes" id="UP000256503">
    <property type="component" value="Chromosome"/>
</dbReference>
<organism evidence="1 2">
    <name type="scientific">Pseudomonas plecoglossicida</name>
    <dbReference type="NCBI Taxonomy" id="70775"/>
    <lineage>
        <taxon>Bacteria</taxon>
        <taxon>Pseudomonadati</taxon>
        <taxon>Pseudomonadota</taxon>
        <taxon>Gammaproteobacteria</taxon>
        <taxon>Pseudomonadales</taxon>
        <taxon>Pseudomonadaceae</taxon>
        <taxon>Pseudomonas</taxon>
    </lineage>
</organism>
<gene>
    <name evidence="1" type="ORF">DVB73_08035</name>
</gene>
<accession>A0AAD0R0F8</accession>
<dbReference type="EMBL" id="CP031146">
    <property type="protein sequence ID" value="AXM95746.1"/>
    <property type="molecule type" value="Genomic_DNA"/>
</dbReference>
<protein>
    <submittedName>
        <fullName evidence="1">Uncharacterized protein</fullName>
    </submittedName>
</protein>
<dbReference type="AlphaFoldDB" id="A0AAD0R0F8"/>
<name>A0AAD0R0F8_PSEDL</name>
<reference evidence="1 2" key="1">
    <citation type="submission" date="2018-07" db="EMBL/GenBank/DDBJ databases">
        <title>Complete genome sequence of a Pseudomonas plecoglossicida strain pathogenic to the marine fish, Larimichthys crocea.</title>
        <authorList>
            <person name="Tao Z."/>
        </authorList>
    </citation>
    <scope>NUCLEOTIDE SEQUENCE [LARGE SCALE GENOMIC DNA]</scope>
    <source>
        <strain evidence="1 2">XSDHY-P</strain>
    </source>
</reference>
<evidence type="ECO:0000313" key="1">
    <source>
        <dbReference type="EMBL" id="AXM95746.1"/>
    </source>
</evidence>
<sequence>MNMVDKGFANFIVANRVGSTRSAIKAFRVVEWATFIGLWIVVSQARYGATSMFGVEDLRVSLYDVAIHQEDGVDTCWTQSVGLDLLPDIPHIWLGAARLLVVISLGKRDRNSWFFQSTKNVQLLPLIRK</sequence>
<proteinExistence type="predicted"/>